<keyword evidence="2" id="KW-1185">Reference proteome</keyword>
<dbReference type="AlphaFoldDB" id="A0A0B0IHB3"/>
<accession>A0A0B0IHB3</accession>
<dbReference type="OrthoDB" id="7568952at2"/>
<comment type="caution">
    <text evidence="1">The sequence shown here is derived from an EMBL/GenBank/DDBJ whole genome shotgun (WGS) entry which is preliminary data.</text>
</comment>
<dbReference type="EMBL" id="JRJU01000007">
    <property type="protein sequence ID" value="KHF40695.1"/>
    <property type="molecule type" value="Genomic_DNA"/>
</dbReference>
<dbReference type="RefSeq" id="WP_034627664.1">
    <property type="nucleotide sequence ID" value="NZ_JRJU01000007.1"/>
</dbReference>
<dbReference type="InterPro" id="IPR010982">
    <property type="entry name" value="Lambda_DNA-bd_dom_sf"/>
</dbReference>
<evidence type="ECO:0000313" key="2">
    <source>
        <dbReference type="Proteomes" id="UP000030832"/>
    </source>
</evidence>
<proteinExistence type="predicted"/>
<dbReference type="GO" id="GO:0003677">
    <property type="term" value="F:DNA binding"/>
    <property type="evidence" value="ECO:0007669"/>
    <property type="project" value="InterPro"/>
</dbReference>
<dbReference type="Proteomes" id="UP000030832">
    <property type="component" value="Unassembled WGS sequence"/>
</dbReference>
<name>A0A0B0IHB3_9BACI</name>
<reference evidence="1 2" key="1">
    <citation type="submission" date="2014-09" db="EMBL/GenBank/DDBJ databases">
        <title>Genome sequencing and annotation of Bacillus Okhensis strain Kh10-101T.</title>
        <authorList>
            <person name="Prakash J.S."/>
        </authorList>
    </citation>
    <scope>NUCLEOTIDE SEQUENCE [LARGE SCALE GENOMIC DNA]</scope>
    <source>
        <strain evidence="2">Kh10-101T</strain>
    </source>
</reference>
<gene>
    <name evidence="1" type="ORF">LQ50_07840</name>
</gene>
<dbReference type="Gene3D" id="1.10.260.40">
    <property type="entry name" value="lambda repressor-like DNA-binding domains"/>
    <property type="match status" value="1"/>
</dbReference>
<organism evidence="1 2">
    <name type="scientific">Halalkalibacter okhensis</name>
    <dbReference type="NCBI Taxonomy" id="333138"/>
    <lineage>
        <taxon>Bacteria</taxon>
        <taxon>Bacillati</taxon>
        <taxon>Bacillota</taxon>
        <taxon>Bacilli</taxon>
        <taxon>Bacillales</taxon>
        <taxon>Bacillaceae</taxon>
        <taxon>Halalkalibacter</taxon>
    </lineage>
</organism>
<dbReference type="eggNOG" id="ENOG5033MAA">
    <property type="taxonomic scope" value="Bacteria"/>
</dbReference>
<protein>
    <submittedName>
        <fullName evidence="1">XRE family transcriptional regulator</fullName>
    </submittedName>
</protein>
<sequence>MSWFGLGKKRSRFGRMLDDEDITQEELSNVSRVGHTTISKLCNDDNYRPKHSTAIKIKNGLKQLGVNKDVDKYLGI</sequence>
<dbReference type="SUPFAM" id="SSF47413">
    <property type="entry name" value="lambda repressor-like DNA-binding domains"/>
    <property type="match status" value="1"/>
</dbReference>
<evidence type="ECO:0000313" key="1">
    <source>
        <dbReference type="EMBL" id="KHF40695.1"/>
    </source>
</evidence>